<evidence type="ECO:0000313" key="2">
    <source>
        <dbReference type="Proteomes" id="UP000320593"/>
    </source>
</evidence>
<dbReference type="AlphaFoldDB" id="A0A562SIN5"/>
<dbReference type="RefSeq" id="WP_145347045.1">
    <property type="nucleotide sequence ID" value="NZ_SMLY01000077.1"/>
</dbReference>
<name>A0A562SIN5_9HYPH</name>
<proteinExistence type="predicted"/>
<protein>
    <submittedName>
        <fullName evidence="1">Uncharacterized protein</fullName>
    </submittedName>
</protein>
<reference evidence="1 2" key="1">
    <citation type="submission" date="2019-07" db="EMBL/GenBank/DDBJ databases">
        <title>Genomic Encyclopedia of Archaeal and Bacterial Type Strains, Phase II (KMG-II): from individual species to whole genera.</title>
        <authorList>
            <person name="Goeker M."/>
        </authorList>
    </citation>
    <scope>NUCLEOTIDE SEQUENCE [LARGE SCALE GENOMIC DNA]</scope>
    <source>
        <strain evidence="1 2">ATCC BAA-252</strain>
    </source>
</reference>
<gene>
    <name evidence="1" type="ORF">JM93_04059</name>
</gene>
<evidence type="ECO:0000313" key="1">
    <source>
        <dbReference type="EMBL" id="TWI80844.1"/>
    </source>
</evidence>
<keyword evidence="2" id="KW-1185">Reference proteome</keyword>
<dbReference type="EMBL" id="VLLF01000011">
    <property type="protein sequence ID" value="TWI80844.1"/>
    <property type="molecule type" value="Genomic_DNA"/>
</dbReference>
<dbReference type="Proteomes" id="UP000320593">
    <property type="component" value="Unassembled WGS sequence"/>
</dbReference>
<accession>A0A562SIN5</accession>
<organism evidence="1 2">
    <name type="scientific">Roseibium hamelinense</name>
    <dbReference type="NCBI Taxonomy" id="150831"/>
    <lineage>
        <taxon>Bacteria</taxon>
        <taxon>Pseudomonadati</taxon>
        <taxon>Pseudomonadota</taxon>
        <taxon>Alphaproteobacteria</taxon>
        <taxon>Hyphomicrobiales</taxon>
        <taxon>Stappiaceae</taxon>
        <taxon>Roseibium</taxon>
    </lineage>
</organism>
<comment type="caution">
    <text evidence="1">The sequence shown here is derived from an EMBL/GenBank/DDBJ whole genome shotgun (WGS) entry which is preliminary data.</text>
</comment>
<sequence>MLGSAGIPLEDGASEGALSGPSRGQVFWKLTALVVCAAFLGAPQVLADVTSTDLTDTTADMALPRQTDGQSAELLSAFFGLDNALPLLSRLICWGAPR</sequence>